<gene>
    <name evidence="1" type="ORF">UT24_C0011G0015</name>
</gene>
<proteinExistence type="predicted"/>
<reference evidence="1 2" key="1">
    <citation type="journal article" date="2015" name="Nature">
        <title>rRNA introns, odd ribosomes, and small enigmatic genomes across a large radiation of phyla.</title>
        <authorList>
            <person name="Brown C.T."/>
            <person name="Hug L.A."/>
            <person name="Thomas B.C."/>
            <person name="Sharon I."/>
            <person name="Castelle C.J."/>
            <person name="Singh A."/>
            <person name="Wilkins M.J."/>
            <person name="Williams K.H."/>
            <person name="Banfield J.F."/>
        </authorList>
    </citation>
    <scope>NUCLEOTIDE SEQUENCE [LARGE SCALE GENOMIC DNA]</scope>
</reference>
<protein>
    <submittedName>
        <fullName evidence="1">Uncharacterized protein</fullName>
    </submittedName>
</protein>
<evidence type="ECO:0000313" key="1">
    <source>
        <dbReference type="EMBL" id="KKR00562.1"/>
    </source>
</evidence>
<organism evidence="1 2">
    <name type="scientific">Candidatus Woesebacteria bacterium GW2011_GWB1_39_12</name>
    <dbReference type="NCBI Taxonomy" id="1618574"/>
    <lineage>
        <taxon>Bacteria</taxon>
        <taxon>Candidatus Woeseibacteriota</taxon>
    </lineage>
</organism>
<dbReference type="EMBL" id="LBWB01000011">
    <property type="protein sequence ID" value="KKR00562.1"/>
    <property type="molecule type" value="Genomic_DNA"/>
</dbReference>
<evidence type="ECO:0000313" key="2">
    <source>
        <dbReference type="Proteomes" id="UP000033881"/>
    </source>
</evidence>
<dbReference type="Proteomes" id="UP000033881">
    <property type="component" value="Unassembled WGS sequence"/>
</dbReference>
<accession>A0A0G0QFQ0</accession>
<dbReference type="AlphaFoldDB" id="A0A0G0QFQ0"/>
<name>A0A0G0QFQ0_9BACT</name>
<dbReference type="STRING" id="1618574.UT24_C0011G0015"/>
<comment type="caution">
    <text evidence="1">The sequence shown here is derived from an EMBL/GenBank/DDBJ whole genome shotgun (WGS) entry which is preliminary data.</text>
</comment>
<sequence length="148" mass="17903">MTTEEFLMKFHAKARQNSYPFYIYTESHPNEVLAYGSIANLLSKELQWLMFWCDRSQAKIFVKFLDRFNSWDEIRSHPDCEIYVFDTKRDFEVRWFISRKASRFFLKMSEIDITIEQTASESIEQWMDIRDGMMHAYLVNSRYLAEGF</sequence>